<feature type="binding site" evidence="11">
    <location>
        <position position="469"/>
    </location>
    <ligand>
        <name>GMP</name>
        <dbReference type="ChEBI" id="CHEBI:58115"/>
    </ligand>
</feature>
<dbReference type="Proteomes" id="UP000094960">
    <property type="component" value="Chromosome"/>
</dbReference>
<protein>
    <recommendedName>
        <fullName evidence="13">tRNA-splicing ligase RtcB</fullName>
        <ecNumber evidence="13">6.5.1.-</ecNumber>
    </recommendedName>
</protein>
<dbReference type="PANTHER" id="PTHR11118">
    <property type="entry name" value="RNA-SPLICING LIGASE RTCB HOMOLOG"/>
    <property type="match status" value="1"/>
</dbReference>
<feature type="binding site" evidence="11">
    <location>
        <begin position="393"/>
        <end position="396"/>
    </location>
    <ligand>
        <name>GMP</name>
        <dbReference type="ChEBI" id="CHEBI:58115"/>
    </ligand>
</feature>
<comment type="cofactor">
    <cofactor evidence="12 13">
        <name>Mn(2+)</name>
        <dbReference type="ChEBI" id="CHEBI:29035"/>
    </cofactor>
    <text evidence="12 13">Binds 2 manganese ions per subunit.</text>
</comment>
<organism evidence="14 15">
    <name type="scientific">Streptomyces fodineus</name>
    <dbReference type="NCBI Taxonomy" id="1904616"/>
    <lineage>
        <taxon>Bacteria</taxon>
        <taxon>Bacillati</taxon>
        <taxon>Actinomycetota</taxon>
        <taxon>Actinomycetes</taxon>
        <taxon>Kitasatosporales</taxon>
        <taxon>Streptomycetaceae</taxon>
        <taxon>Streptomyces</taxon>
    </lineage>
</organism>
<dbReference type="InterPro" id="IPR001233">
    <property type="entry name" value="RtcB"/>
</dbReference>
<keyword evidence="2 13" id="KW-0436">Ligase</keyword>
<dbReference type="GO" id="GO:0005525">
    <property type="term" value="F:GTP binding"/>
    <property type="evidence" value="ECO:0007669"/>
    <property type="project" value="UniProtKB-KW"/>
</dbReference>
<feature type="binding site" evidence="12">
    <location>
        <position position="91"/>
    </location>
    <ligand>
        <name>Mn(2+)</name>
        <dbReference type="ChEBI" id="CHEBI:29035"/>
        <label>1</label>
    </ligand>
</feature>
<gene>
    <name evidence="13" type="primary">rtcB</name>
    <name evidence="14" type="ORF">BFF78_38200</name>
</gene>
<dbReference type="EMBL" id="CP017248">
    <property type="protein sequence ID" value="AOR36113.1"/>
    <property type="molecule type" value="Genomic_DNA"/>
</dbReference>
<evidence type="ECO:0000313" key="14">
    <source>
        <dbReference type="EMBL" id="AOR36113.1"/>
    </source>
</evidence>
<dbReference type="RefSeq" id="WP_069782626.1">
    <property type="nucleotide sequence ID" value="NZ_CP017248.1"/>
</dbReference>
<dbReference type="GO" id="GO:0042245">
    <property type="term" value="P:RNA repair"/>
    <property type="evidence" value="ECO:0007669"/>
    <property type="project" value="UniProtKB-KW"/>
</dbReference>
<feature type="binding site" evidence="12">
    <location>
        <position position="200"/>
    </location>
    <ligand>
        <name>Mn(2+)</name>
        <dbReference type="ChEBI" id="CHEBI:29035"/>
        <label>1</label>
    </ligand>
</feature>
<evidence type="ECO:0000313" key="15">
    <source>
        <dbReference type="Proteomes" id="UP000094960"/>
    </source>
</evidence>
<evidence type="ECO:0000256" key="7">
    <source>
        <dbReference type="ARBA" id="ARBA00023211"/>
    </source>
</evidence>
<feature type="binding site" evidence="11">
    <location>
        <position position="376"/>
    </location>
    <ligand>
        <name>GMP</name>
        <dbReference type="ChEBI" id="CHEBI:58115"/>
    </ligand>
</feature>
<dbReference type="InterPro" id="IPR036025">
    <property type="entry name" value="RtcB-like_sf"/>
</dbReference>
<feature type="binding site" evidence="12">
    <location>
        <position position="320"/>
    </location>
    <ligand>
        <name>Mn(2+)</name>
        <dbReference type="ChEBI" id="CHEBI:29035"/>
        <label>2</label>
    </ligand>
</feature>
<dbReference type="AlphaFoldDB" id="A0A1D7YKI2"/>
<dbReference type="GO" id="GO:0170057">
    <property type="term" value="F:RNA ligase (GTP) activity"/>
    <property type="evidence" value="ECO:0007669"/>
    <property type="project" value="UniProtKB-EC"/>
</dbReference>
<evidence type="ECO:0000256" key="3">
    <source>
        <dbReference type="ARBA" id="ARBA00022723"/>
    </source>
</evidence>
<comment type="subunit">
    <text evidence="13">Monomer.</text>
</comment>
<dbReference type="GO" id="GO:0006396">
    <property type="term" value="P:RNA processing"/>
    <property type="evidence" value="ECO:0007669"/>
    <property type="project" value="InterPro"/>
</dbReference>
<proteinExistence type="inferred from homology"/>
<evidence type="ECO:0000256" key="2">
    <source>
        <dbReference type="ARBA" id="ARBA00022598"/>
    </source>
</evidence>
<evidence type="ECO:0000256" key="5">
    <source>
        <dbReference type="ARBA" id="ARBA00022800"/>
    </source>
</evidence>
<dbReference type="GO" id="GO:0046872">
    <property type="term" value="F:metal ion binding"/>
    <property type="evidence" value="ECO:0007669"/>
    <property type="project" value="UniProtKB-UniRule"/>
</dbReference>
<dbReference type="PANTHER" id="PTHR11118:SF1">
    <property type="entry name" value="RNA-SPLICING LIGASE RTCB HOMOLOG"/>
    <property type="match status" value="1"/>
</dbReference>
<comment type="catalytic activity">
    <reaction evidence="8">
        <text>a 3'-end 3'-phospho-ribonucleotide-RNA + a 5'-end dephospho-ribonucleoside-RNA + GTP = a ribonucleotidyl-ribonucleotide-RNA + GMP + diphosphate</text>
        <dbReference type="Rhea" id="RHEA:68076"/>
        <dbReference type="Rhea" id="RHEA-COMP:10463"/>
        <dbReference type="Rhea" id="RHEA-COMP:13936"/>
        <dbReference type="Rhea" id="RHEA-COMP:17355"/>
        <dbReference type="ChEBI" id="CHEBI:33019"/>
        <dbReference type="ChEBI" id="CHEBI:37565"/>
        <dbReference type="ChEBI" id="CHEBI:58115"/>
        <dbReference type="ChEBI" id="CHEBI:83062"/>
        <dbReference type="ChEBI" id="CHEBI:138284"/>
        <dbReference type="ChEBI" id="CHEBI:173118"/>
        <dbReference type="EC" id="6.5.1.8"/>
    </reaction>
</comment>
<feature type="binding site" evidence="12">
    <location>
        <position position="231"/>
    </location>
    <ligand>
        <name>Mn(2+)</name>
        <dbReference type="ChEBI" id="CHEBI:29035"/>
        <label>2</label>
    </ligand>
</feature>
<evidence type="ECO:0000256" key="4">
    <source>
        <dbReference type="ARBA" id="ARBA00022741"/>
    </source>
</evidence>
<accession>A0A1D7YKI2</accession>
<keyword evidence="5" id="KW-0692">RNA repair</keyword>
<keyword evidence="3 12" id="KW-0479">Metal-binding</keyword>
<name>A0A1D7YKI2_9ACTN</name>
<dbReference type="KEGG" id="spun:BFF78_38200"/>
<reference evidence="15" key="1">
    <citation type="submission" date="2016-09" db="EMBL/GenBank/DDBJ databases">
        <title>Streptomyces puniciscabiei strain:TW1S1 Genome sequencing and assembly.</title>
        <authorList>
            <person name="Kim M.-K."/>
            <person name="Kim S.B."/>
        </authorList>
    </citation>
    <scope>NUCLEOTIDE SEQUENCE [LARGE SCALE GENOMIC DNA]</scope>
    <source>
        <strain evidence="15">TW1S1</strain>
    </source>
</reference>
<keyword evidence="7 12" id="KW-0464">Manganese</keyword>
<comment type="similarity">
    <text evidence="1 13">Belongs to the RtcB family.</text>
</comment>
<keyword evidence="6 11" id="KW-0342">GTP-binding</keyword>
<keyword evidence="4 11" id="KW-0547">Nucleotide-binding</keyword>
<evidence type="ECO:0000256" key="1">
    <source>
        <dbReference type="ARBA" id="ARBA00008071"/>
    </source>
</evidence>
<dbReference type="SUPFAM" id="SSF103365">
    <property type="entry name" value="Hypothetical protein PH1602"/>
    <property type="match status" value="1"/>
</dbReference>
<evidence type="ECO:0000256" key="6">
    <source>
        <dbReference type="ARBA" id="ARBA00023134"/>
    </source>
</evidence>
<feature type="binding site" evidence="11">
    <location>
        <begin position="320"/>
        <end position="321"/>
    </location>
    <ligand>
        <name>GMP</name>
        <dbReference type="ChEBI" id="CHEBI:58115"/>
    </ligand>
</feature>
<evidence type="ECO:0000256" key="8">
    <source>
        <dbReference type="ARBA" id="ARBA00047746"/>
    </source>
</evidence>
<comment type="catalytic activity">
    <reaction evidence="9">
        <text>a 3'-end 2',3'-cyclophospho-ribonucleotide-RNA + a 5'-end dephospho-ribonucleoside-RNA + GTP + H2O = a ribonucleotidyl-ribonucleotide-RNA + GMP + diphosphate + H(+)</text>
        <dbReference type="Rhea" id="RHEA:68080"/>
        <dbReference type="Rhea" id="RHEA-COMP:10464"/>
        <dbReference type="Rhea" id="RHEA-COMP:13936"/>
        <dbReference type="Rhea" id="RHEA-COMP:17355"/>
        <dbReference type="ChEBI" id="CHEBI:15377"/>
        <dbReference type="ChEBI" id="CHEBI:15378"/>
        <dbReference type="ChEBI" id="CHEBI:33019"/>
        <dbReference type="ChEBI" id="CHEBI:37565"/>
        <dbReference type="ChEBI" id="CHEBI:58115"/>
        <dbReference type="ChEBI" id="CHEBI:83064"/>
        <dbReference type="ChEBI" id="CHEBI:138284"/>
        <dbReference type="ChEBI" id="CHEBI:173118"/>
        <dbReference type="EC" id="6.5.1.8"/>
    </reaction>
</comment>
<dbReference type="Pfam" id="PF01139">
    <property type="entry name" value="RtcB"/>
    <property type="match status" value="1"/>
</dbReference>
<evidence type="ECO:0000256" key="11">
    <source>
        <dbReference type="PIRSR" id="PIRSR601233-2"/>
    </source>
</evidence>
<dbReference type="Gene3D" id="3.90.1860.10">
    <property type="entry name" value="tRNA-splicing ligase RtcB"/>
    <property type="match status" value="1"/>
</dbReference>
<dbReference type="GO" id="GO:0003972">
    <property type="term" value="F:RNA ligase (ATP) activity"/>
    <property type="evidence" value="ECO:0007669"/>
    <property type="project" value="TreeGrafter"/>
</dbReference>
<dbReference type="EC" id="6.5.1.-" evidence="13"/>
<feature type="active site" description="GMP-histidine intermediate" evidence="10">
    <location>
        <position position="393"/>
    </location>
</feature>
<feature type="binding site" evidence="11">
    <location>
        <begin position="199"/>
        <end position="203"/>
    </location>
    <ligand>
        <name>GMP</name>
        <dbReference type="ChEBI" id="CHEBI:58115"/>
    </ligand>
</feature>
<evidence type="ECO:0000256" key="10">
    <source>
        <dbReference type="PIRSR" id="PIRSR601233-1"/>
    </source>
</evidence>
<evidence type="ECO:0000256" key="9">
    <source>
        <dbReference type="ARBA" id="ARBA00049514"/>
    </source>
</evidence>
<evidence type="ECO:0000256" key="13">
    <source>
        <dbReference type="RuleBase" id="RU371113"/>
    </source>
</evidence>
<keyword evidence="15" id="KW-1185">Reference proteome</keyword>
<dbReference type="FunFam" id="3.90.1860.10:FF:000001">
    <property type="entry name" value="tRNA-splicing ligase RtcB homolog"/>
    <property type="match status" value="1"/>
</dbReference>
<sequence length="470" mass="49536">MELVEERSFRYRIEPRADMRVPGVVFATRELLADAEQSLEQVVHVATLPGIVAASYAMPDIHWGYGFPIGGVAATDVDAGGVISPGGVGFDISCGVRLLAADCDGDTFRPALTAVMDGLDRAIPRGAGPGGVWRPDGPGELERLLAGGSRYAVEQGHGEERDLLRCEDGGAVADADVTQVGQRARERGLGQVGSLGSANHFLEVQQVAEVYDGPAAAAFGIGPGQVCVMIHCGSRGLGHQICTDHVRLMDRAMARYGITVPDRQLACTPVDSPEGRAYLGAMAAAANYGRANRQLLSDAARGVFRRAAGARLSLVYDVSHNLAKIETHPVDGERRRLCVHRKGATRAFPPGHPELPEDIAEFGQPVLIPGTLGTASYVLAGVSGGDAFHSTCHGAGRTMSRHQAARSITGSELRARLRHAGIAARPKSWRGLTEETPEAYKDVDAVVAASEGAGLCRKVARLVPLGVVKG</sequence>
<evidence type="ECO:0000256" key="12">
    <source>
        <dbReference type="PIRSR" id="PIRSR601233-3"/>
    </source>
</evidence>